<feature type="compositionally biased region" description="Basic and acidic residues" evidence="1">
    <location>
        <begin position="850"/>
        <end position="860"/>
    </location>
</feature>
<sequence length="964" mass="111799">MQTTTAHYQRPRAHTLFAAKPATLTIQPKLANMSYHRQLSPGSRRLQNPGRASDSFTTDPFYTQNRHNSYTSPRSSGVIPLSSETYVTEQPRSAREPPRGGVYGGDYGAGRPRRSSLVDTQRGSAPAVTQLPSRSKPTVVHDAARPSSPLKGGRDRDYYVTPGVSKEPRKIEHKKIYSVNTDGNANLVAHIDAPAAERHHRRRESGTERTGGYLTTTTDRERGRKDYHATGRSRAGDGNIEDRDAFSYTDPAGMYANTEPRWRDNSIRPRRNSMDRGSSRDNRPANVMVDPVYNDPRSSGRELPGPPPSMRGWESVNKMGRSNTVRDTNSRGIAQSPSRGRFPDAYAETRDPYNAPPPRPSSRDGRSTAANVDRPSDRGGYEYERERETRHERRNSVTRRPDTSTTRRGFGIRADSRDRYARDDRGSDESIKERDRQPYRDSGYAEPHRRDTAPEIPYHEERRLEQEKKDRELARQQQEDRERQYEREKRRDDDRGHDRDYDRERKDRDREYERETDRERERQRMMERAPEREPERERERHHHRRESVDRSGRDRDHRKENGEASSTGLSQAATGGLAGAAAAFGLGKMLKKDKDEDRDKDRDRERDEKRERDRAEREREKEREKEAERKRYEEPPRREDRERRNRGADAVSRSEDSAPFDREPRDDRPREADRGLGFAFERQPEPPKSAAAPPVERPREREPRVPEPVRERDLERDHEDRHSDPPQAALDPEEDYRRRMEQVQREMGRVPVDERGGSDSDPDRERRRREREQRQREKEERDLREPKLDAGIGLTAMNDQPPPPALRRSFEDTASEATAASSQQHGLRRKPSILDDSMSAEPAQIIDNSLSDRRENRVRIVDPPTEEESRRPKGILKQPTQKFPEYPAQAREGALPLKETSVKGIPPGARWTKIDRRLVNPEALEEAKERFEERLDCVIVLRVLTKEEIQKLADRTRELREVVA</sequence>
<name>A0AAE1C3X0_9PEZI</name>
<protein>
    <recommendedName>
        <fullName evidence="2">DUF8035 domain-containing protein</fullName>
    </recommendedName>
</protein>
<gene>
    <name evidence="3" type="ORF">LTR78_003098</name>
</gene>
<feature type="compositionally biased region" description="Basic and acidic residues" evidence="1">
    <location>
        <begin position="546"/>
        <end position="562"/>
    </location>
</feature>
<evidence type="ECO:0000256" key="1">
    <source>
        <dbReference type="SAM" id="MobiDB-lite"/>
    </source>
</evidence>
<feature type="compositionally biased region" description="Basic and acidic residues" evidence="1">
    <location>
        <begin position="218"/>
        <end position="229"/>
    </location>
</feature>
<feature type="compositionally biased region" description="Basic and acidic residues" evidence="1">
    <location>
        <begin position="414"/>
        <end position="439"/>
    </location>
</feature>
<feature type="compositionally biased region" description="Polar residues" evidence="1">
    <location>
        <begin position="320"/>
        <end position="338"/>
    </location>
</feature>
<feature type="compositionally biased region" description="Basic and acidic residues" evidence="1">
    <location>
        <begin position="735"/>
        <end position="788"/>
    </location>
</feature>
<feature type="compositionally biased region" description="Basic and acidic residues" evidence="1">
    <location>
        <begin position="446"/>
        <end position="538"/>
    </location>
</feature>
<feature type="compositionally biased region" description="Low complexity" evidence="1">
    <location>
        <begin position="208"/>
        <end position="217"/>
    </location>
</feature>
<dbReference type="Pfam" id="PF26118">
    <property type="entry name" value="DUF8035"/>
    <property type="match status" value="1"/>
</dbReference>
<comment type="caution">
    <text evidence="3">The sequence shown here is derived from an EMBL/GenBank/DDBJ whole genome shotgun (WGS) entry which is preliminary data.</text>
</comment>
<dbReference type="PANTHER" id="PTHR42081">
    <property type="entry name" value="ZINC FINGER PROTEIN DHHC DOMAIN CONTAINING PROTEIN"/>
    <property type="match status" value="1"/>
</dbReference>
<organism evidence="3 4">
    <name type="scientific">Recurvomyces mirabilis</name>
    <dbReference type="NCBI Taxonomy" id="574656"/>
    <lineage>
        <taxon>Eukaryota</taxon>
        <taxon>Fungi</taxon>
        <taxon>Dikarya</taxon>
        <taxon>Ascomycota</taxon>
        <taxon>Pezizomycotina</taxon>
        <taxon>Dothideomycetes</taxon>
        <taxon>Dothideomycetidae</taxon>
        <taxon>Mycosphaerellales</taxon>
        <taxon>Teratosphaeriaceae</taxon>
        <taxon>Recurvomyces</taxon>
    </lineage>
</organism>
<keyword evidence="4" id="KW-1185">Reference proteome</keyword>
<dbReference type="InterPro" id="IPR058348">
    <property type="entry name" value="DUF8035"/>
</dbReference>
<reference evidence="3" key="1">
    <citation type="submission" date="2023-07" db="EMBL/GenBank/DDBJ databases">
        <title>Black Yeasts Isolated from many extreme environments.</title>
        <authorList>
            <person name="Coleine C."/>
            <person name="Stajich J.E."/>
            <person name="Selbmann L."/>
        </authorList>
    </citation>
    <scope>NUCLEOTIDE SEQUENCE</scope>
    <source>
        <strain evidence="3">CCFEE 5485</strain>
    </source>
</reference>
<feature type="compositionally biased region" description="Basic and acidic residues" evidence="1">
    <location>
        <begin position="374"/>
        <end position="402"/>
    </location>
</feature>
<dbReference type="Proteomes" id="UP001274830">
    <property type="component" value="Unassembled WGS sequence"/>
</dbReference>
<feature type="compositionally biased region" description="Polar residues" evidence="1">
    <location>
        <begin position="54"/>
        <end position="75"/>
    </location>
</feature>
<evidence type="ECO:0000313" key="3">
    <source>
        <dbReference type="EMBL" id="KAK3676894.1"/>
    </source>
</evidence>
<accession>A0AAE1C3X0</accession>
<evidence type="ECO:0000313" key="4">
    <source>
        <dbReference type="Proteomes" id="UP001274830"/>
    </source>
</evidence>
<dbReference type="EMBL" id="JAUTXT010000008">
    <property type="protein sequence ID" value="KAK3676894.1"/>
    <property type="molecule type" value="Genomic_DNA"/>
</dbReference>
<feature type="region of interest" description="Disordered" evidence="1">
    <location>
        <begin position="195"/>
        <end position="906"/>
    </location>
</feature>
<feature type="compositionally biased region" description="Basic and acidic residues" evidence="1">
    <location>
        <begin position="260"/>
        <end position="283"/>
    </location>
</feature>
<feature type="compositionally biased region" description="Polar residues" evidence="1">
    <location>
        <begin position="82"/>
        <end position="91"/>
    </location>
</feature>
<dbReference type="AlphaFoldDB" id="A0AAE1C3X0"/>
<feature type="compositionally biased region" description="Low complexity" evidence="1">
    <location>
        <begin position="568"/>
        <end position="587"/>
    </location>
</feature>
<feature type="domain" description="DUF8035" evidence="2">
    <location>
        <begin position="909"/>
        <end position="961"/>
    </location>
</feature>
<dbReference type="PANTHER" id="PTHR42081:SF1">
    <property type="entry name" value="ZINC FINGER PROTEIN DHHC DOMAIN CONTAINING PROTEIN"/>
    <property type="match status" value="1"/>
</dbReference>
<feature type="region of interest" description="Disordered" evidence="1">
    <location>
        <begin position="39"/>
        <end position="162"/>
    </location>
</feature>
<feature type="compositionally biased region" description="Basic and acidic residues" evidence="1">
    <location>
        <begin position="590"/>
        <end position="674"/>
    </location>
</feature>
<feature type="compositionally biased region" description="Basic and acidic residues" evidence="1">
    <location>
        <begin position="696"/>
        <end position="724"/>
    </location>
</feature>
<evidence type="ECO:0000259" key="2">
    <source>
        <dbReference type="Pfam" id="PF26118"/>
    </source>
</evidence>
<proteinExistence type="predicted"/>